<dbReference type="Gene3D" id="3.30.70.20">
    <property type="match status" value="1"/>
</dbReference>
<keyword evidence="8" id="KW-0411">Iron-sulfur</keyword>
<keyword evidence="3" id="KW-0819">tRNA processing</keyword>
<keyword evidence="1" id="KW-0004">4Fe-4S</keyword>
<evidence type="ECO:0000256" key="8">
    <source>
        <dbReference type="ARBA" id="ARBA00023014"/>
    </source>
</evidence>
<evidence type="ECO:0000256" key="6">
    <source>
        <dbReference type="ARBA" id="ARBA00023002"/>
    </source>
</evidence>
<dbReference type="PROSITE" id="PS51379">
    <property type="entry name" value="4FE4S_FER_2"/>
    <property type="match status" value="1"/>
</dbReference>
<dbReference type="GO" id="GO:0008616">
    <property type="term" value="P:tRNA queuosine(34) biosynthetic process"/>
    <property type="evidence" value="ECO:0007669"/>
    <property type="project" value="UniProtKB-KW"/>
</dbReference>
<dbReference type="OrthoDB" id="9784571at2"/>
<dbReference type="GO" id="GO:0051539">
    <property type="term" value="F:4 iron, 4 sulfur cluster binding"/>
    <property type="evidence" value="ECO:0007669"/>
    <property type="project" value="UniProtKB-KW"/>
</dbReference>
<dbReference type="Pfam" id="PF13484">
    <property type="entry name" value="Fer4_16"/>
    <property type="match status" value="1"/>
</dbReference>
<keyword evidence="11" id="KW-1185">Reference proteome</keyword>
<dbReference type="PANTHER" id="PTHR30002:SF4">
    <property type="entry name" value="EPOXYQUEUOSINE REDUCTASE"/>
    <property type="match status" value="1"/>
</dbReference>
<name>A0A139SP27_9BACT</name>
<dbReference type="InterPro" id="IPR004453">
    <property type="entry name" value="QueG"/>
</dbReference>
<dbReference type="SUPFAM" id="SSF46548">
    <property type="entry name" value="alpha-helical ferredoxin"/>
    <property type="match status" value="1"/>
</dbReference>
<dbReference type="Pfam" id="PF08331">
    <property type="entry name" value="QueG_DUF1730"/>
    <property type="match status" value="1"/>
</dbReference>
<dbReference type="NCBIfam" id="TIGR00276">
    <property type="entry name" value="tRNA epoxyqueuosine(34) reductase QueG"/>
    <property type="match status" value="1"/>
</dbReference>
<evidence type="ECO:0000313" key="11">
    <source>
        <dbReference type="Proteomes" id="UP000071392"/>
    </source>
</evidence>
<evidence type="ECO:0000256" key="1">
    <source>
        <dbReference type="ARBA" id="ARBA00022485"/>
    </source>
</evidence>
<evidence type="ECO:0000256" key="5">
    <source>
        <dbReference type="ARBA" id="ARBA00022785"/>
    </source>
</evidence>
<dbReference type="InterPro" id="IPR017900">
    <property type="entry name" value="4Fe4S_Fe_S_CS"/>
</dbReference>
<reference evidence="10 11" key="1">
    <citation type="submission" date="2016-02" db="EMBL/GenBank/DDBJ databases">
        <authorList>
            <person name="Wen L."/>
            <person name="He K."/>
            <person name="Yang H."/>
        </authorList>
    </citation>
    <scope>NUCLEOTIDE SEQUENCE [LARGE SCALE GENOMIC DNA]</scope>
    <source>
        <strain evidence="10 11">CV41</strain>
    </source>
</reference>
<dbReference type="InterPro" id="IPR017896">
    <property type="entry name" value="4Fe4S_Fe-S-bd"/>
</dbReference>
<accession>A0A139SP27</accession>
<organism evidence="10 11">
    <name type="scientific">Cephaloticoccus capnophilus</name>
    <dbReference type="NCBI Taxonomy" id="1548208"/>
    <lineage>
        <taxon>Bacteria</taxon>
        <taxon>Pseudomonadati</taxon>
        <taxon>Verrucomicrobiota</taxon>
        <taxon>Opitutia</taxon>
        <taxon>Opitutales</taxon>
        <taxon>Opitutaceae</taxon>
        <taxon>Cephaloticoccus</taxon>
    </lineage>
</organism>
<dbReference type="PROSITE" id="PS00198">
    <property type="entry name" value="4FE4S_FER_1"/>
    <property type="match status" value="1"/>
</dbReference>
<keyword evidence="5" id="KW-0671">Queuosine biosynthesis</keyword>
<dbReference type="PANTHER" id="PTHR30002">
    <property type="entry name" value="EPOXYQUEUOSINE REDUCTASE"/>
    <property type="match status" value="1"/>
</dbReference>
<keyword evidence="2" id="KW-0963">Cytoplasm</keyword>
<evidence type="ECO:0000259" key="9">
    <source>
        <dbReference type="PROSITE" id="PS51379"/>
    </source>
</evidence>
<keyword evidence="6" id="KW-0560">Oxidoreductase</keyword>
<dbReference type="STRING" id="1548208.AXK12_03430"/>
<dbReference type="AlphaFoldDB" id="A0A139SP27"/>
<gene>
    <name evidence="10" type="ORF">AXK12_03430</name>
</gene>
<evidence type="ECO:0000256" key="3">
    <source>
        <dbReference type="ARBA" id="ARBA00022694"/>
    </source>
</evidence>
<dbReference type="Proteomes" id="UP000071392">
    <property type="component" value="Unassembled WGS sequence"/>
</dbReference>
<evidence type="ECO:0000256" key="2">
    <source>
        <dbReference type="ARBA" id="ARBA00022490"/>
    </source>
</evidence>
<evidence type="ECO:0000313" key="10">
    <source>
        <dbReference type="EMBL" id="KXU36349.1"/>
    </source>
</evidence>
<dbReference type="GO" id="GO:0052693">
    <property type="term" value="F:epoxyqueuosine reductase activity"/>
    <property type="evidence" value="ECO:0007669"/>
    <property type="project" value="TreeGrafter"/>
</dbReference>
<proteinExistence type="predicted"/>
<evidence type="ECO:0000256" key="7">
    <source>
        <dbReference type="ARBA" id="ARBA00023004"/>
    </source>
</evidence>
<sequence>MTELAAAPIATVEQQERLRARLGELGFDDVRFAALHKLHGKPLREWLEAGMHGEMAWMERSVDKRLDPSQVLSGARSIIMLGVNYWPGRELRQPGPQWARYALWEDYHDTIKAALVEAGRAIEEVFGVGGGDYRYYVDTGPVIERGWAAKAGLGFVGKNAMLISRTHGNWLFLASVLTRVALRPDPPVRKQASNFADVGLLCGKCTRCLDACPTAAFAAPGVVDARRCISYQTIENKGIIPRELRAGIGSRVYGCDTCLEVCPWNRFAERGRQLLLAARHDLPELGLGELLAMTPERFSQVFRRTPIKRLKLRGLLRNACVVAGNQSQAGLSGERLLVARQENERVVAHLLRLAQHELAMIRVHAVWALYRLLGVEAASAALAEIRSAETDAAVLEEYAWWAAASAAG</sequence>
<dbReference type="GO" id="GO:0046872">
    <property type="term" value="F:metal ion binding"/>
    <property type="evidence" value="ECO:0007669"/>
    <property type="project" value="UniProtKB-KW"/>
</dbReference>
<dbReference type="InterPro" id="IPR013542">
    <property type="entry name" value="QueG_DUF1730"/>
</dbReference>
<protein>
    <submittedName>
        <fullName evidence="10">Epoxyqueuosine reductase</fullName>
    </submittedName>
</protein>
<comment type="caution">
    <text evidence="10">The sequence shown here is derived from an EMBL/GenBank/DDBJ whole genome shotgun (WGS) entry which is preliminary data.</text>
</comment>
<evidence type="ECO:0000256" key="4">
    <source>
        <dbReference type="ARBA" id="ARBA00022723"/>
    </source>
</evidence>
<feature type="domain" description="4Fe-4S ferredoxin-type" evidence="9">
    <location>
        <begin position="192"/>
        <end position="222"/>
    </location>
</feature>
<keyword evidence="4" id="KW-0479">Metal-binding</keyword>
<keyword evidence="7" id="KW-0408">Iron</keyword>
<dbReference type="EMBL" id="LSZP01000027">
    <property type="protein sequence ID" value="KXU36349.1"/>
    <property type="molecule type" value="Genomic_DNA"/>
</dbReference>